<dbReference type="EMBL" id="GBRH01159820">
    <property type="protein sequence ID" value="JAE38076.1"/>
    <property type="molecule type" value="Transcribed_RNA"/>
</dbReference>
<dbReference type="AlphaFoldDB" id="A0A0A9HT77"/>
<organism evidence="1">
    <name type="scientific">Arundo donax</name>
    <name type="common">Giant reed</name>
    <name type="synonym">Donax arundinaceus</name>
    <dbReference type="NCBI Taxonomy" id="35708"/>
    <lineage>
        <taxon>Eukaryota</taxon>
        <taxon>Viridiplantae</taxon>
        <taxon>Streptophyta</taxon>
        <taxon>Embryophyta</taxon>
        <taxon>Tracheophyta</taxon>
        <taxon>Spermatophyta</taxon>
        <taxon>Magnoliopsida</taxon>
        <taxon>Liliopsida</taxon>
        <taxon>Poales</taxon>
        <taxon>Poaceae</taxon>
        <taxon>PACMAD clade</taxon>
        <taxon>Arundinoideae</taxon>
        <taxon>Arundineae</taxon>
        <taxon>Arundo</taxon>
    </lineage>
</organism>
<reference evidence="1" key="2">
    <citation type="journal article" date="2015" name="Data Brief">
        <title>Shoot transcriptome of the giant reed, Arundo donax.</title>
        <authorList>
            <person name="Barrero R.A."/>
            <person name="Guerrero F.D."/>
            <person name="Moolhuijzen P."/>
            <person name="Goolsby J.A."/>
            <person name="Tidwell J."/>
            <person name="Bellgard S.E."/>
            <person name="Bellgard M.I."/>
        </authorList>
    </citation>
    <scope>NUCLEOTIDE SEQUENCE</scope>
    <source>
        <tissue evidence="1">Shoot tissue taken approximately 20 cm above the soil surface</tissue>
    </source>
</reference>
<name>A0A0A9HT77_ARUDO</name>
<reference evidence="1" key="1">
    <citation type="submission" date="2014-09" db="EMBL/GenBank/DDBJ databases">
        <authorList>
            <person name="Magalhaes I.L.F."/>
            <person name="Oliveira U."/>
            <person name="Santos F.R."/>
            <person name="Vidigal T.H.D.A."/>
            <person name="Brescovit A.D."/>
            <person name="Santos A.J."/>
        </authorList>
    </citation>
    <scope>NUCLEOTIDE SEQUENCE</scope>
    <source>
        <tissue evidence="1">Shoot tissue taken approximately 20 cm above the soil surface</tissue>
    </source>
</reference>
<accession>A0A0A9HT77</accession>
<protein>
    <submittedName>
        <fullName evidence="1">Uncharacterized protein</fullName>
    </submittedName>
</protein>
<evidence type="ECO:0000313" key="1">
    <source>
        <dbReference type="EMBL" id="JAE38076.1"/>
    </source>
</evidence>
<proteinExistence type="predicted"/>
<sequence>MTISMTRELSEFAEWQQCGAKLSNRNCKNSRRFQLIASNSSDVLGSKPHSKFNLHYLHMYLDLSYENDICRSVTKISFVVSQLCSILNVCCRRNQRSALFWGMRPDQKYQLFLY</sequence>